<reference evidence="3" key="1">
    <citation type="submission" date="2021-09" db="EMBL/GenBank/DDBJ databases">
        <authorList>
            <consortium name="AG Swart"/>
            <person name="Singh M."/>
            <person name="Singh A."/>
            <person name="Seah K."/>
            <person name="Emmerich C."/>
        </authorList>
    </citation>
    <scope>NUCLEOTIDE SEQUENCE</scope>
    <source>
        <strain evidence="3">ATCC30299</strain>
    </source>
</reference>
<feature type="domain" description="Myb-like" evidence="1">
    <location>
        <begin position="59"/>
        <end position="109"/>
    </location>
</feature>
<dbReference type="AlphaFoldDB" id="A0AAU9IM95"/>
<gene>
    <name evidence="3" type="ORF">BSTOLATCC_MIC5541</name>
</gene>
<feature type="domain" description="HTH myb-type" evidence="2">
    <location>
        <begin position="59"/>
        <end position="113"/>
    </location>
</feature>
<organism evidence="3 4">
    <name type="scientific">Blepharisma stoltei</name>
    <dbReference type="NCBI Taxonomy" id="1481888"/>
    <lineage>
        <taxon>Eukaryota</taxon>
        <taxon>Sar</taxon>
        <taxon>Alveolata</taxon>
        <taxon>Ciliophora</taxon>
        <taxon>Postciliodesmatophora</taxon>
        <taxon>Heterotrichea</taxon>
        <taxon>Heterotrichida</taxon>
        <taxon>Blepharismidae</taxon>
        <taxon>Blepharisma</taxon>
    </lineage>
</organism>
<dbReference type="InterPro" id="IPR017930">
    <property type="entry name" value="Myb_dom"/>
</dbReference>
<evidence type="ECO:0000259" key="1">
    <source>
        <dbReference type="PROSITE" id="PS50090"/>
    </source>
</evidence>
<dbReference type="Proteomes" id="UP001162131">
    <property type="component" value="Unassembled WGS sequence"/>
</dbReference>
<proteinExistence type="predicted"/>
<dbReference type="InterPro" id="IPR001005">
    <property type="entry name" value="SANT/Myb"/>
</dbReference>
<keyword evidence="4" id="KW-1185">Reference proteome</keyword>
<comment type="caution">
    <text evidence="3">The sequence shown here is derived from an EMBL/GenBank/DDBJ whole genome shotgun (WGS) entry which is preliminary data.</text>
</comment>
<protein>
    <recommendedName>
        <fullName evidence="5">Myb-like DNA-binding domain containing protein</fullName>
    </recommendedName>
</protein>
<dbReference type="SMART" id="SM00717">
    <property type="entry name" value="SANT"/>
    <property type="match status" value="2"/>
</dbReference>
<dbReference type="GO" id="GO:0005634">
    <property type="term" value="C:nucleus"/>
    <property type="evidence" value="ECO:0007669"/>
    <property type="project" value="TreeGrafter"/>
</dbReference>
<dbReference type="PANTHER" id="PTHR45614">
    <property type="entry name" value="MYB PROTEIN-RELATED"/>
    <property type="match status" value="1"/>
</dbReference>
<dbReference type="Pfam" id="PF00249">
    <property type="entry name" value="Myb_DNA-binding"/>
    <property type="match status" value="2"/>
</dbReference>
<dbReference type="PANTHER" id="PTHR45614:SF232">
    <property type="entry name" value="TRANSCRIPTION FACTOR MYB3R-2"/>
    <property type="match status" value="1"/>
</dbReference>
<evidence type="ECO:0008006" key="5">
    <source>
        <dbReference type="Google" id="ProtNLM"/>
    </source>
</evidence>
<feature type="domain" description="Myb-like" evidence="1">
    <location>
        <begin position="6"/>
        <end position="58"/>
    </location>
</feature>
<evidence type="ECO:0000259" key="2">
    <source>
        <dbReference type="PROSITE" id="PS51294"/>
    </source>
</evidence>
<dbReference type="SUPFAM" id="SSF46689">
    <property type="entry name" value="Homeodomain-like"/>
    <property type="match status" value="1"/>
</dbReference>
<dbReference type="GO" id="GO:0000978">
    <property type="term" value="F:RNA polymerase II cis-regulatory region sequence-specific DNA binding"/>
    <property type="evidence" value="ECO:0007669"/>
    <property type="project" value="TreeGrafter"/>
</dbReference>
<dbReference type="InterPro" id="IPR009057">
    <property type="entry name" value="Homeodomain-like_sf"/>
</dbReference>
<name>A0AAU9IM95_9CILI</name>
<dbReference type="GO" id="GO:0000981">
    <property type="term" value="F:DNA-binding transcription factor activity, RNA polymerase II-specific"/>
    <property type="evidence" value="ECO:0007669"/>
    <property type="project" value="TreeGrafter"/>
</dbReference>
<dbReference type="EMBL" id="CAJZBQ010000005">
    <property type="protein sequence ID" value="CAG9312299.1"/>
    <property type="molecule type" value="Genomic_DNA"/>
</dbReference>
<dbReference type="Gene3D" id="1.10.10.60">
    <property type="entry name" value="Homeodomain-like"/>
    <property type="match status" value="2"/>
</dbReference>
<dbReference type="PROSITE" id="PS50090">
    <property type="entry name" value="MYB_LIKE"/>
    <property type="match status" value="2"/>
</dbReference>
<evidence type="ECO:0000313" key="4">
    <source>
        <dbReference type="Proteomes" id="UP001162131"/>
    </source>
</evidence>
<feature type="domain" description="HTH myb-type" evidence="2">
    <location>
        <begin position="1"/>
        <end position="58"/>
    </location>
</feature>
<sequence>MSITERKPWTEEEDNALQEIVLEIGTARWSDVSNILRDKYGFPNKSGKQCRERWNNHIDPAIKRLPWTAQEDKTLFEYQRKYGNCWTEIAKTLPGRTENSIKNRFYSAVRKGLRKYNKYRPENLRITASVKKIIKEKPVVEFLIKKCFMNQPFSEEGETFMSLPGAQNQPCGQSFQTPVGAVMHGAPNWNNNLSSVAQDDIQKFQNAQNHFEVPSFACVNSVNNQQLYERACWANYVCMQSLSQIMKNNVQLYI</sequence>
<dbReference type="InterPro" id="IPR050560">
    <property type="entry name" value="MYB_TF"/>
</dbReference>
<dbReference type="PROSITE" id="PS51294">
    <property type="entry name" value="HTH_MYB"/>
    <property type="match status" value="2"/>
</dbReference>
<dbReference type="CDD" id="cd00167">
    <property type="entry name" value="SANT"/>
    <property type="match status" value="2"/>
</dbReference>
<evidence type="ECO:0000313" key="3">
    <source>
        <dbReference type="EMBL" id="CAG9312299.1"/>
    </source>
</evidence>
<accession>A0AAU9IM95</accession>